<reference evidence="2 3" key="1">
    <citation type="submission" date="2018-08" db="EMBL/GenBank/DDBJ databases">
        <title>Henriciella mobilis sp. nov., isolated from seawater.</title>
        <authorList>
            <person name="Cheng H."/>
            <person name="Wu Y.-H."/>
            <person name="Xu X.-W."/>
            <person name="Guo L.-L."/>
        </authorList>
    </citation>
    <scope>NUCLEOTIDE SEQUENCE [LARGE SCALE GENOMIC DNA]</scope>
    <source>
        <strain evidence="2 3">CCUG66934</strain>
    </source>
</reference>
<name>A0A399R0E3_9PROT</name>
<comment type="caution">
    <text evidence="2">The sequence shown here is derived from an EMBL/GenBank/DDBJ whole genome shotgun (WGS) entry which is preliminary data.</text>
</comment>
<evidence type="ECO:0000313" key="3">
    <source>
        <dbReference type="Proteomes" id="UP000265431"/>
    </source>
</evidence>
<proteinExistence type="predicted"/>
<keyword evidence="3" id="KW-1185">Reference proteome</keyword>
<accession>A0A399R0E3</accession>
<keyword evidence="1" id="KW-0472">Membrane</keyword>
<evidence type="ECO:0000256" key="1">
    <source>
        <dbReference type="SAM" id="Phobius"/>
    </source>
</evidence>
<dbReference type="RefSeq" id="WP_119379592.1">
    <property type="nucleotide sequence ID" value="NZ_QWGB01000005.1"/>
</dbReference>
<dbReference type="Proteomes" id="UP000265431">
    <property type="component" value="Unassembled WGS sequence"/>
</dbReference>
<evidence type="ECO:0000313" key="2">
    <source>
        <dbReference type="EMBL" id="RIJ24403.1"/>
    </source>
</evidence>
<dbReference type="AlphaFoldDB" id="A0A399R0E3"/>
<gene>
    <name evidence="2" type="ORF">D1224_09250</name>
</gene>
<feature type="transmembrane region" description="Helical" evidence="1">
    <location>
        <begin position="6"/>
        <end position="23"/>
    </location>
</feature>
<keyword evidence="1" id="KW-0812">Transmembrane</keyword>
<protein>
    <submittedName>
        <fullName evidence="2">Uncharacterized protein</fullName>
    </submittedName>
</protein>
<dbReference type="EMBL" id="QWGB01000005">
    <property type="protein sequence ID" value="RIJ24403.1"/>
    <property type="molecule type" value="Genomic_DNA"/>
</dbReference>
<organism evidence="2 3">
    <name type="scientific">Henriciella barbarensis</name>
    <dbReference type="NCBI Taxonomy" id="86342"/>
    <lineage>
        <taxon>Bacteria</taxon>
        <taxon>Pseudomonadati</taxon>
        <taxon>Pseudomonadota</taxon>
        <taxon>Alphaproteobacteria</taxon>
        <taxon>Hyphomonadales</taxon>
        <taxon>Hyphomonadaceae</taxon>
        <taxon>Henriciella</taxon>
    </lineage>
</organism>
<keyword evidence="1" id="KW-1133">Transmembrane helix</keyword>
<sequence>MGKFLSGLIVLIAAIFLIILLYFRIAEGSFEGAGERMDEFLGAAAEETGEATRNIVNEADEALEGDDEY</sequence>